<feature type="compositionally biased region" description="Acidic residues" evidence="1">
    <location>
        <begin position="109"/>
        <end position="121"/>
    </location>
</feature>
<dbReference type="AlphaFoldDB" id="A0A9P5NNC8"/>
<dbReference type="Proteomes" id="UP000724874">
    <property type="component" value="Unassembled WGS sequence"/>
</dbReference>
<name>A0A9P5NNC8_GYMJU</name>
<evidence type="ECO:0000256" key="1">
    <source>
        <dbReference type="SAM" id="MobiDB-lite"/>
    </source>
</evidence>
<feature type="region of interest" description="Disordered" evidence="1">
    <location>
        <begin position="98"/>
        <end position="139"/>
    </location>
</feature>
<feature type="region of interest" description="Disordered" evidence="1">
    <location>
        <begin position="1"/>
        <end position="62"/>
    </location>
</feature>
<evidence type="ECO:0000313" key="2">
    <source>
        <dbReference type="EMBL" id="KAF8901134.1"/>
    </source>
</evidence>
<feature type="compositionally biased region" description="Polar residues" evidence="1">
    <location>
        <begin position="129"/>
        <end position="139"/>
    </location>
</feature>
<proteinExistence type="predicted"/>
<evidence type="ECO:0000313" key="3">
    <source>
        <dbReference type="Proteomes" id="UP000724874"/>
    </source>
</evidence>
<comment type="caution">
    <text evidence="2">The sequence shown here is derived from an EMBL/GenBank/DDBJ whole genome shotgun (WGS) entry which is preliminary data.</text>
</comment>
<keyword evidence="3" id="KW-1185">Reference proteome</keyword>
<reference evidence="2" key="1">
    <citation type="submission" date="2020-11" db="EMBL/GenBank/DDBJ databases">
        <authorList>
            <consortium name="DOE Joint Genome Institute"/>
            <person name="Ahrendt S."/>
            <person name="Riley R."/>
            <person name="Andreopoulos W."/>
            <person name="LaButti K."/>
            <person name="Pangilinan J."/>
            <person name="Ruiz-duenas F.J."/>
            <person name="Barrasa J.M."/>
            <person name="Sanchez-Garcia M."/>
            <person name="Camarero S."/>
            <person name="Miyauchi S."/>
            <person name="Serrano A."/>
            <person name="Linde D."/>
            <person name="Babiker R."/>
            <person name="Drula E."/>
            <person name="Ayuso-Fernandez I."/>
            <person name="Pacheco R."/>
            <person name="Padilla G."/>
            <person name="Ferreira P."/>
            <person name="Barriuso J."/>
            <person name="Kellner H."/>
            <person name="Castanera R."/>
            <person name="Alfaro M."/>
            <person name="Ramirez L."/>
            <person name="Pisabarro A.G."/>
            <person name="Kuo A."/>
            <person name="Tritt A."/>
            <person name="Lipzen A."/>
            <person name="He G."/>
            <person name="Yan M."/>
            <person name="Ng V."/>
            <person name="Cullen D."/>
            <person name="Martin F."/>
            <person name="Rosso M.-N."/>
            <person name="Henrissat B."/>
            <person name="Hibbett D."/>
            <person name="Martinez A.T."/>
            <person name="Grigoriev I.V."/>
        </authorList>
    </citation>
    <scope>NUCLEOTIDE SEQUENCE</scope>
    <source>
        <strain evidence="2">AH 44721</strain>
    </source>
</reference>
<sequence length="139" mass="15454">MGRDVKDMSTRHEGSIMERGRTGTCMSSHTRGKKRVGWIEQSESEELGGYSEPEGGGGKETSGSVEVIAVQGKEKAKASHAKAQATIHLTKYQVIAKQKEKKKVVNMQQEEEEEEDNDNDNEGPVRHWNLNNNADEIVD</sequence>
<gene>
    <name evidence="2" type="ORF">CPB84DRAFT_1747145</name>
</gene>
<accession>A0A9P5NNC8</accession>
<organism evidence="2 3">
    <name type="scientific">Gymnopilus junonius</name>
    <name type="common">Spectacular rustgill mushroom</name>
    <name type="synonym">Gymnopilus spectabilis subsp. junonius</name>
    <dbReference type="NCBI Taxonomy" id="109634"/>
    <lineage>
        <taxon>Eukaryota</taxon>
        <taxon>Fungi</taxon>
        <taxon>Dikarya</taxon>
        <taxon>Basidiomycota</taxon>
        <taxon>Agaricomycotina</taxon>
        <taxon>Agaricomycetes</taxon>
        <taxon>Agaricomycetidae</taxon>
        <taxon>Agaricales</taxon>
        <taxon>Agaricineae</taxon>
        <taxon>Hymenogastraceae</taxon>
        <taxon>Gymnopilus</taxon>
    </lineage>
</organism>
<dbReference type="EMBL" id="JADNYJ010000043">
    <property type="protein sequence ID" value="KAF8901134.1"/>
    <property type="molecule type" value="Genomic_DNA"/>
</dbReference>
<protein>
    <submittedName>
        <fullName evidence="2">Uncharacterized protein</fullName>
    </submittedName>
</protein>
<feature type="compositionally biased region" description="Basic and acidic residues" evidence="1">
    <location>
        <begin position="1"/>
        <end position="21"/>
    </location>
</feature>